<dbReference type="PANTHER" id="PTHR11923">
    <property type="entry name" value="SCAVENGER RECEPTOR CLASS B TYPE-1 SR-B1"/>
    <property type="match status" value="1"/>
</dbReference>
<comment type="subcellular location">
    <subcellularLocation>
        <location evidence="1">Membrane</location>
    </subcellularLocation>
</comment>
<dbReference type="EMBL" id="NCKV01009956">
    <property type="protein sequence ID" value="RWS22058.1"/>
    <property type="molecule type" value="Genomic_DNA"/>
</dbReference>
<accession>A0A443S3E1</accession>
<dbReference type="Proteomes" id="UP000288716">
    <property type="component" value="Unassembled WGS sequence"/>
</dbReference>
<dbReference type="InterPro" id="IPR002159">
    <property type="entry name" value="CD36_fam"/>
</dbReference>
<evidence type="ECO:0000313" key="8">
    <source>
        <dbReference type="Proteomes" id="UP000288716"/>
    </source>
</evidence>
<feature type="non-terminal residue" evidence="7">
    <location>
        <position position="1"/>
    </location>
</feature>
<dbReference type="GO" id="GO:0005737">
    <property type="term" value="C:cytoplasm"/>
    <property type="evidence" value="ECO:0007669"/>
    <property type="project" value="TreeGrafter"/>
</dbReference>
<dbReference type="OrthoDB" id="18585at2759"/>
<comment type="caution">
    <text evidence="7">The sequence shown here is derived from an EMBL/GenBank/DDBJ whole genome shotgun (WGS) entry which is preliminary data.</text>
</comment>
<keyword evidence="6" id="KW-0325">Glycoprotein</keyword>
<dbReference type="GO" id="GO:0005044">
    <property type="term" value="F:scavenger receptor activity"/>
    <property type="evidence" value="ECO:0007669"/>
    <property type="project" value="TreeGrafter"/>
</dbReference>
<dbReference type="AlphaFoldDB" id="A0A443S3E1"/>
<evidence type="ECO:0000256" key="1">
    <source>
        <dbReference type="ARBA" id="ARBA00004370"/>
    </source>
</evidence>
<keyword evidence="3" id="KW-0812">Transmembrane</keyword>
<evidence type="ECO:0000256" key="5">
    <source>
        <dbReference type="ARBA" id="ARBA00023136"/>
    </source>
</evidence>
<keyword evidence="4" id="KW-1133">Transmembrane helix</keyword>
<dbReference type="STRING" id="299467.A0A443S3E1"/>
<reference evidence="7 8" key="1">
    <citation type="journal article" date="2018" name="Gigascience">
        <title>Genomes of trombidid mites reveal novel predicted allergens and laterally-transferred genes associated with secondary metabolism.</title>
        <authorList>
            <person name="Dong X."/>
            <person name="Chaisiri K."/>
            <person name="Xia D."/>
            <person name="Armstrong S.D."/>
            <person name="Fang Y."/>
            <person name="Donnelly M.J."/>
            <person name="Kadowaki T."/>
            <person name="McGarry J.W."/>
            <person name="Darby A.C."/>
            <person name="Makepeace B.L."/>
        </authorList>
    </citation>
    <scope>NUCLEOTIDE SEQUENCE [LARGE SCALE GENOMIC DNA]</scope>
    <source>
        <strain evidence="7">UoL-UT</strain>
    </source>
</reference>
<dbReference type="GO" id="GO:0016020">
    <property type="term" value="C:membrane"/>
    <property type="evidence" value="ECO:0007669"/>
    <property type="project" value="UniProtKB-SubCell"/>
</dbReference>
<keyword evidence="5" id="KW-0472">Membrane</keyword>
<dbReference type="Pfam" id="PF01130">
    <property type="entry name" value="CD36"/>
    <property type="match status" value="1"/>
</dbReference>
<evidence type="ECO:0000256" key="4">
    <source>
        <dbReference type="ARBA" id="ARBA00022989"/>
    </source>
</evidence>
<sequence length="377" mass="42070">TFGATVTKMTQEQIPLPLVLSPIIHGLVNLFFAVHRERLFTTQTVGELIIGKRIGMLDTITTLLKPLDWFGITLEEFPKEAIPPNNEFGLLAGRNDTPEGPYEVYTGLTDAGPVLQFVSYKDQKKLKWWKGDRCNQINGSDGSLFKAGLQPEDKLYAFAADICRSAALIYVRESEFMGIPSFRYEGDPIFMDAHAPENECFCMYKNENKCKIDGLFDLSHCQFGAPLLLTSPHFIFFPDLQKNIDGLTPNIDDHMTYVEVQPTLGAVLYGIKRIMFVIRVENNPGIRNIRNNFIPFVWAEESGGLNDELANQLLYSFVYPVRGASAATAGIGVAGIATIVTALGRKYYNRAPKTGAAYGPNIYDDKTKRTTVKDTNE</sequence>
<name>A0A443S3E1_9ACAR</name>
<evidence type="ECO:0000256" key="3">
    <source>
        <dbReference type="ARBA" id="ARBA00022692"/>
    </source>
</evidence>
<comment type="similarity">
    <text evidence="2">Belongs to the CD36 family.</text>
</comment>
<gene>
    <name evidence="7" type="ORF">B4U80_10310</name>
</gene>
<evidence type="ECO:0000256" key="2">
    <source>
        <dbReference type="ARBA" id="ARBA00010532"/>
    </source>
</evidence>
<dbReference type="PRINTS" id="PR01609">
    <property type="entry name" value="CD36FAMILY"/>
</dbReference>
<evidence type="ECO:0000313" key="7">
    <source>
        <dbReference type="EMBL" id="RWS22058.1"/>
    </source>
</evidence>
<dbReference type="PANTHER" id="PTHR11923:SF51">
    <property type="entry name" value="LYSOSOME MEMBRANE PROTEIN 2"/>
    <property type="match status" value="1"/>
</dbReference>
<evidence type="ECO:0000256" key="6">
    <source>
        <dbReference type="ARBA" id="ARBA00023180"/>
    </source>
</evidence>
<keyword evidence="8" id="KW-1185">Reference proteome</keyword>
<dbReference type="VEuPathDB" id="VectorBase:LDEU009982"/>
<proteinExistence type="inferred from homology"/>
<organism evidence="7 8">
    <name type="scientific">Leptotrombidium deliense</name>
    <dbReference type="NCBI Taxonomy" id="299467"/>
    <lineage>
        <taxon>Eukaryota</taxon>
        <taxon>Metazoa</taxon>
        <taxon>Ecdysozoa</taxon>
        <taxon>Arthropoda</taxon>
        <taxon>Chelicerata</taxon>
        <taxon>Arachnida</taxon>
        <taxon>Acari</taxon>
        <taxon>Acariformes</taxon>
        <taxon>Trombidiformes</taxon>
        <taxon>Prostigmata</taxon>
        <taxon>Anystina</taxon>
        <taxon>Parasitengona</taxon>
        <taxon>Trombiculoidea</taxon>
        <taxon>Trombiculidae</taxon>
        <taxon>Leptotrombidium</taxon>
    </lineage>
</organism>
<protein>
    <submittedName>
        <fullName evidence="7">CD36-like protein 5</fullName>
    </submittedName>
</protein>